<gene>
    <name evidence="2" type="ORF">BPAG_LOCUS12197</name>
</gene>
<dbReference type="PROSITE" id="PS50011">
    <property type="entry name" value="PROTEIN_KINASE_DOM"/>
    <property type="match status" value="1"/>
</dbReference>
<dbReference type="STRING" id="6280.A0A0N4TTZ5"/>
<organism evidence="4">
    <name type="scientific">Brugia pahangi</name>
    <name type="common">Filarial nematode worm</name>
    <dbReference type="NCBI Taxonomy" id="6280"/>
    <lineage>
        <taxon>Eukaryota</taxon>
        <taxon>Metazoa</taxon>
        <taxon>Ecdysozoa</taxon>
        <taxon>Nematoda</taxon>
        <taxon>Chromadorea</taxon>
        <taxon>Rhabditida</taxon>
        <taxon>Spirurina</taxon>
        <taxon>Spiruromorpha</taxon>
        <taxon>Filarioidea</taxon>
        <taxon>Onchocercidae</taxon>
        <taxon>Brugia</taxon>
    </lineage>
</organism>
<dbReference type="AlphaFoldDB" id="A0A0N4TTZ5"/>
<evidence type="ECO:0000313" key="3">
    <source>
        <dbReference type="Proteomes" id="UP000278627"/>
    </source>
</evidence>
<dbReference type="GO" id="GO:0005524">
    <property type="term" value="F:ATP binding"/>
    <property type="evidence" value="ECO:0007669"/>
    <property type="project" value="InterPro"/>
</dbReference>
<dbReference type="InterPro" id="IPR011009">
    <property type="entry name" value="Kinase-like_dom_sf"/>
</dbReference>
<dbReference type="Gene3D" id="1.10.510.10">
    <property type="entry name" value="Transferase(Phosphotransferase) domain 1"/>
    <property type="match status" value="1"/>
</dbReference>
<dbReference type="InterPro" id="IPR000719">
    <property type="entry name" value="Prot_kinase_dom"/>
</dbReference>
<keyword evidence="3" id="KW-1185">Reference proteome</keyword>
<reference evidence="2 3" key="2">
    <citation type="submission" date="2018-11" db="EMBL/GenBank/DDBJ databases">
        <authorList>
            <consortium name="Pathogen Informatics"/>
        </authorList>
    </citation>
    <scope>NUCLEOTIDE SEQUENCE [LARGE SCALE GENOMIC DNA]</scope>
</reference>
<dbReference type="EMBL" id="UZAD01013275">
    <property type="protein sequence ID" value="VDN93383.1"/>
    <property type="molecule type" value="Genomic_DNA"/>
</dbReference>
<reference evidence="4" key="1">
    <citation type="submission" date="2017-02" db="UniProtKB">
        <authorList>
            <consortium name="WormBaseParasite"/>
        </authorList>
    </citation>
    <scope>IDENTIFICATION</scope>
</reference>
<protein>
    <submittedName>
        <fullName evidence="4">Protein kinase domain-containing protein</fullName>
    </submittedName>
</protein>
<dbReference type="WBParaSite" id="BPAG_0001223501-mRNA-1">
    <property type="protein sequence ID" value="BPAG_0001223501-mRNA-1"/>
    <property type="gene ID" value="BPAG_0001223501"/>
</dbReference>
<dbReference type="GO" id="GO:0004672">
    <property type="term" value="F:protein kinase activity"/>
    <property type="evidence" value="ECO:0007669"/>
    <property type="project" value="InterPro"/>
</dbReference>
<accession>A0A0N4TTZ5</accession>
<sequence length="153" mass="17708">MHVATRRHSQHICELIDYNHFISCDIKPGNFMVGLCENQQHKTIFLIDFGLAKKKYIDKNGKLIPSGGKTERGGTTRYGSLNVHLRFDLSRRDDLESWIYLLVDITQHADVQAAKLMAQHADVQAAKLMARNTDQKQFFHQCSKQYKMLMRND</sequence>
<dbReference type="SUPFAM" id="SSF56112">
    <property type="entry name" value="Protein kinase-like (PK-like)"/>
    <property type="match status" value="1"/>
</dbReference>
<proteinExistence type="predicted"/>
<evidence type="ECO:0000313" key="4">
    <source>
        <dbReference type="WBParaSite" id="BPAG_0001223501-mRNA-1"/>
    </source>
</evidence>
<evidence type="ECO:0000259" key="1">
    <source>
        <dbReference type="PROSITE" id="PS50011"/>
    </source>
</evidence>
<dbReference type="PANTHER" id="PTHR11909">
    <property type="entry name" value="CASEIN KINASE-RELATED"/>
    <property type="match status" value="1"/>
</dbReference>
<name>A0A0N4TTZ5_BRUPA</name>
<dbReference type="Proteomes" id="UP000278627">
    <property type="component" value="Unassembled WGS sequence"/>
</dbReference>
<feature type="domain" description="Protein kinase" evidence="1">
    <location>
        <begin position="1"/>
        <end position="153"/>
    </location>
</feature>
<dbReference type="InterPro" id="IPR050235">
    <property type="entry name" value="CK1_Ser-Thr_kinase"/>
</dbReference>
<evidence type="ECO:0000313" key="2">
    <source>
        <dbReference type="EMBL" id="VDN93383.1"/>
    </source>
</evidence>